<proteinExistence type="predicted"/>
<protein>
    <recommendedName>
        <fullName evidence="6">Rieske domain-containing protein</fullName>
    </recommendedName>
</protein>
<evidence type="ECO:0000256" key="2">
    <source>
        <dbReference type="ARBA" id="ARBA00022723"/>
    </source>
</evidence>
<evidence type="ECO:0000259" key="6">
    <source>
        <dbReference type="PROSITE" id="PS51296"/>
    </source>
</evidence>
<organism evidence="7">
    <name type="scientific">marine sediment metagenome</name>
    <dbReference type="NCBI Taxonomy" id="412755"/>
    <lineage>
        <taxon>unclassified sequences</taxon>
        <taxon>metagenomes</taxon>
        <taxon>ecological metagenomes</taxon>
    </lineage>
</organism>
<evidence type="ECO:0000256" key="3">
    <source>
        <dbReference type="ARBA" id="ARBA00023004"/>
    </source>
</evidence>
<dbReference type="PANTHER" id="PTHR21496:SF0">
    <property type="entry name" value="RIESKE DOMAIN-CONTAINING PROTEIN"/>
    <property type="match status" value="1"/>
</dbReference>
<keyword evidence="4" id="KW-0411">Iron-sulfur</keyword>
<accession>A0A0F9KDN1</accession>
<comment type="caution">
    <text evidence="7">The sequence shown here is derived from an EMBL/GenBank/DDBJ whole genome shotgun (WGS) entry which is preliminary data.</text>
</comment>
<keyword evidence="3" id="KW-0408">Iron</keyword>
<dbReference type="GO" id="GO:0046872">
    <property type="term" value="F:metal ion binding"/>
    <property type="evidence" value="ECO:0007669"/>
    <property type="project" value="UniProtKB-KW"/>
</dbReference>
<reference evidence="7" key="1">
    <citation type="journal article" date="2015" name="Nature">
        <title>Complex archaea that bridge the gap between prokaryotes and eukaryotes.</title>
        <authorList>
            <person name="Spang A."/>
            <person name="Saw J.H."/>
            <person name="Jorgensen S.L."/>
            <person name="Zaremba-Niedzwiedzka K."/>
            <person name="Martijn J."/>
            <person name="Lind A.E."/>
            <person name="van Eijk R."/>
            <person name="Schleper C."/>
            <person name="Guy L."/>
            <person name="Ettema T.J."/>
        </authorList>
    </citation>
    <scope>NUCLEOTIDE SEQUENCE</scope>
</reference>
<dbReference type="PROSITE" id="PS51296">
    <property type="entry name" value="RIESKE"/>
    <property type="match status" value="1"/>
</dbReference>
<name>A0A0F9KDN1_9ZZZZ</name>
<evidence type="ECO:0000256" key="4">
    <source>
        <dbReference type="ARBA" id="ARBA00023014"/>
    </source>
</evidence>
<keyword evidence="1" id="KW-0001">2Fe-2S</keyword>
<evidence type="ECO:0000256" key="1">
    <source>
        <dbReference type="ARBA" id="ARBA00022714"/>
    </source>
</evidence>
<dbReference type="GO" id="GO:0051537">
    <property type="term" value="F:2 iron, 2 sulfur cluster binding"/>
    <property type="evidence" value="ECO:0007669"/>
    <property type="project" value="UniProtKB-KW"/>
</dbReference>
<dbReference type="EMBL" id="LAZR01008200">
    <property type="protein sequence ID" value="KKM80339.1"/>
    <property type="molecule type" value="Genomic_DNA"/>
</dbReference>
<dbReference type="PANTHER" id="PTHR21496">
    <property type="entry name" value="FERREDOXIN-RELATED"/>
    <property type="match status" value="1"/>
</dbReference>
<comment type="cofactor">
    <cofactor evidence="5">
        <name>[2Fe-2S] cluster</name>
        <dbReference type="ChEBI" id="CHEBI:190135"/>
    </cofactor>
</comment>
<feature type="domain" description="Rieske" evidence="6">
    <location>
        <begin position="7"/>
        <end position="101"/>
    </location>
</feature>
<evidence type="ECO:0000256" key="5">
    <source>
        <dbReference type="ARBA" id="ARBA00034078"/>
    </source>
</evidence>
<gene>
    <name evidence="7" type="ORF">LCGC14_1340820</name>
</gene>
<dbReference type="AlphaFoldDB" id="A0A0F9KDN1"/>
<dbReference type="InterPro" id="IPR036922">
    <property type="entry name" value="Rieske_2Fe-2S_sf"/>
</dbReference>
<evidence type="ECO:0000313" key="7">
    <source>
        <dbReference type="EMBL" id="KKM80339.1"/>
    </source>
</evidence>
<dbReference type="CDD" id="cd03467">
    <property type="entry name" value="Rieske"/>
    <property type="match status" value="1"/>
</dbReference>
<dbReference type="InterPro" id="IPR017941">
    <property type="entry name" value="Rieske_2Fe-2S"/>
</dbReference>
<keyword evidence="2" id="KW-0479">Metal-binding</keyword>
<dbReference type="Pfam" id="PF00355">
    <property type="entry name" value="Rieske"/>
    <property type="match status" value="1"/>
</dbReference>
<dbReference type="Gene3D" id="2.102.10.10">
    <property type="entry name" value="Rieske [2Fe-2S] iron-sulphur domain"/>
    <property type="match status" value="1"/>
</dbReference>
<dbReference type="SUPFAM" id="SSF50022">
    <property type="entry name" value="ISP domain"/>
    <property type="match status" value="1"/>
</dbReference>
<sequence length="103" mass="11601">MKSEPWVFAIKKDELPENTLTSVSPLGLQILLVKKADDIFAFSNKCAHMACPLSAGLFEEDIIMCSCHEWSFDIKTGEFLLAPEIKIETYDVKTSEGNLYIKI</sequence>